<sequence>MYFKGSWAESFDKRDTTNKLFHRLDGSTVDVPFMQSWDRQYIAVHDGFKVLKLQYQMQSDPFAGQSVLYTRDGAFLLSDHSRYDGIAHTAGHPYFSSLTPSGTPMPYAPYRRNKRTQFSMCIFLPDAVDGLRSLVDTIASQPGFMHQHLPKSKLAVSQFRLPKFKLSFQGSIVAILKNLGLQMPFGDLADLSDMVADNESGLPLEVSEVIHKAAIEVNEEGTEAAAASVMSIQYGCSAIPPPSPPRVDFVADHSFVYFIVEEDTGVVVFAGHVLDPSKEN</sequence>
<dbReference type="PANTHER" id="PTHR11461:SF385">
    <property type="entry name" value="SERPIN DOMAIN-CONTAINING PROTEIN"/>
    <property type="match status" value="1"/>
</dbReference>
<accession>A0AAD8WXS7</accession>
<gene>
    <name evidence="4" type="ORF">QYE76_045137</name>
</gene>
<evidence type="ECO:0000313" key="5">
    <source>
        <dbReference type="Proteomes" id="UP001231189"/>
    </source>
</evidence>
<evidence type="ECO:0000256" key="2">
    <source>
        <dbReference type="RuleBase" id="RU000411"/>
    </source>
</evidence>
<dbReference type="Gene3D" id="3.30.497.10">
    <property type="entry name" value="Antithrombin, subunit I, domain 2"/>
    <property type="match status" value="1"/>
</dbReference>
<dbReference type="Pfam" id="PF00079">
    <property type="entry name" value="Serpin"/>
    <property type="match status" value="2"/>
</dbReference>
<protein>
    <recommendedName>
        <fullName evidence="3">Serpin domain-containing protein</fullName>
    </recommendedName>
</protein>
<evidence type="ECO:0000256" key="1">
    <source>
        <dbReference type="ARBA" id="ARBA00009500"/>
    </source>
</evidence>
<dbReference type="InterPro" id="IPR036186">
    <property type="entry name" value="Serpin_sf"/>
</dbReference>
<dbReference type="InterPro" id="IPR023796">
    <property type="entry name" value="Serpin_dom"/>
</dbReference>
<evidence type="ECO:0000259" key="3">
    <source>
        <dbReference type="SMART" id="SM00093"/>
    </source>
</evidence>
<proteinExistence type="inferred from homology"/>
<dbReference type="InterPro" id="IPR042178">
    <property type="entry name" value="Serpin_sf_1"/>
</dbReference>
<feature type="domain" description="Serpin" evidence="3">
    <location>
        <begin position="8"/>
        <end position="276"/>
    </location>
</feature>
<keyword evidence="5" id="KW-1185">Reference proteome</keyword>
<evidence type="ECO:0000313" key="4">
    <source>
        <dbReference type="EMBL" id="KAK1684289.1"/>
    </source>
</evidence>
<dbReference type="InterPro" id="IPR042185">
    <property type="entry name" value="Serpin_sf_2"/>
</dbReference>
<comment type="caution">
    <text evidence="4">The sequence shown here is derived from an EMBL/GenBank/DDBJ whole genome shotgun (WGS) entry which is preliminary data.</text>
</comment>
<dbReference type="GO" id="GO:0005615">
    <property type="term" value="C:extracellular space"/>
    <property type="evidence" value="ECO:0007669"/>
    <property type="project" value="InterPro"/>
</dbReference>
<dbReference type="SMART" id="SM00093">
    <property type="entry name" value="SERPIN"/>
    <property type="match status" value="1"/>
</dbReference>
<dbReference type="InterPro" id="IPR023795">
    <property type="entry name" value="Serpin_CS"/>
</dbReference>
<dbReference type="GO" id="GO:0004867">
    <property type="term" value="F:serine-type endopeptidase inhibitor activity"/>
    <property type="evidence" value="ECO:0007669"/>
    <property type="project" value="InterPro"/>
</dbReference>
<dbReference type="EMBL" id="JAUUTY010000002">
    <property type="protein sequence ID" value="KAK1684289.1"/>
    <property type="molecule type" value="Genomic_DNA"/>
</dbReference>
<dbReference type="Proteomes" id="UP001231189">
    <property type="component" value="Unassembled WGS sequence"/>
</dbReference>
<dbReference type="Gene3D" id="2.30.39.10">
    <property type="entry name" value="Alpha-1-antitrypsin, domain 1"/>
    <property type="match status" value="2"/>
</dbReference>
<organism evidence="4 5">
    <name type="scientific">Lolium multiflorum</name>
    <name type="common">Italian ryegrass</name>
    <name type="synonym">Lolium perenne subsp. multiflorum</name>
    <dbReference type="NCBI Taxonomy" id="4521"/>
    <lineage>
        <taxon>Eukaryota</taxon>
        <taxon>Viridiplantae</taxon>
        <taxon>Streptophyta</taxon>
        <taxon>Embryophyta</taxon>
        <taxon>Tracheophyta</taxon>
        <taxon>Spermatophyta</taxon>
        <taxon>Magnoliopsida</taxon>
        <taxon>Liliopsida</taxon>
        <taxon>Poales</taxon>
        <taxon>Poaceae</taxon>
        <taxon>BOP clade</taxon>
        <taxon>Pooideae</taxon>
        <taxon>Poodae</taxon>
        <taxon>Poeae</taxon>
        <taxon>Poeae Chloroplast Group 2 (Poeae type)</taxon>
        <taxon>Loliodinae</taxon>
        <taxon>Loliinae</taxon>
        <taxon>Lolium</taxon>
    </lineage>
</organism>
<comment type="similarity">
    <text evidence="1 2">Belongs to the serpin family.</text>
</comment>
<name>A0AAD8WXS7_LOLMU</name>
<reference evidence="4" key="1">
    <citation type="submission" date="2023-07" db="EMBL/GenBank/DDBJ databases">
        <title>A chromosome-level genome assembly of Lolium multiflorum.</title>
        <authorList>
            <person name="Chen Y."/>
            <person name="Copetti D."/>
            <person name="Kolliker R."/>
            <person name="Studer B."/>
        </authorList>
    </citation>
    <scope>NUCLEOTIDE SEQUENCE</scope>
    <source>
        <strain evidence="4">02402/16</strain>
        <tissue evidence="4">Leaf</tissue>
    </source>
</reference>
<dbReference type="InterPro" id="IPR000215">
    <property type="entry name" value="Serpin_fam"/>
</dbReference>
<dbReference type="PANTHER" id="PTHR11461">
    <property type="entry name" value="SERINE PROTEASE INHIBITOR, SERPIN"/>
    <property type="match status" value="1"/>
</dbReference>
<dbReference type="AlphaFoldDB" id="A0AAD8WXS7"/>
<dbReference type="PROSITE" id="PS00284">
    <property type="entry name" value="SERPIN"/>
    <property type="match status" value="1"/>
</dbReference>
<dbReference type="SUPFAM" id="SSF56574">
    <property type="entry name" value="Serpins"/>
    <property type="match status" value="1"/>
</dbReference>